<dbReference type="InterPro" id="IPR003690">
    <property type="entry name" value="MTERF"/>
</dbReference>
<dbReference type="PANTHER" id="PTHR13068">
    <property type="entry name" value="CGI-12 PROTEIN-RELATED"/>
    <property type="match status" value="1"/>
</dbReference>
<protein>
    <submittedName>
        <fullName evidence="4">Uncharacterized protein</fullName>
    </submittedName>
</protein>
<keyword evidence="2" id="KW-0804">Transcription</keyword>
<gene>
    <name evidence="4" type="ORF">URODEC1_LOCUS84610</name>
</gene>
<accession>A0ABC9DEK9</accession>
<evidence type="ECO:0000256" key="3">
    <source>
        <dbReference type="ARBA" id="ARBA00022946"/>
    </source>
</evidence>
<sequence length="395" mass="43839">MLRNLRQCILPLLLHPPSLLPTPHASPVFSCSRLHSTIASTVSPKPFAVEDYLVATWGLTRAQALKSSKKISHLKSPSNPDAVLAFLSDLGLPRSDIAAVAAVDPHFLCAGVERTLAPRVAELSDLGLSRPQIASLVPLALCSFRCSSLGRNFAFWLSAFDGSFETLFKALRFNRGLLAAHVERVAKPNLALLQQLGLSASDLYRFHPRLLTMPQTRIQEAVVRIDEFGVKRNSSLFRHALVLFAVLNQELLTKKFEAFRTLGWSSDDIQMAVRKMPSILGMSIPRMCRNLKFLTGDAGLEIPYITQRPVLIMYSLERRLLPRHCVLKDLKAKGLLNAGVDFYNMVACPDKKFIDKFVLPYKESFPDLAGAYFGWCAAKGPLQSGKVKKKKVARA</sequence>
<dbReference type="FunFam" id="1.25.70.10:FF:000016">
    <property type="entry name" value="Mitochondrial transcription termination factor-like"/>
    <property type="match status" value="1"/>
</dbReference>
<dbReference type="SMART" id="SM00733">
    <property type="entry name" value="Mterf"/>
    <property type="match status" value="4"/>
</dbReference>
<keyword evidence="5" id="KW-1185">Reference proteome</keyword>
<evidence type="ECO:0000256" key="2">
    <source>
        <dbReference type="ARBA" id="ARBA00022472"/>
    </source>
</evidence>
<name>A0ABC9DEK9_9POAL</name>
<evidence type="ECO:0000313" key="5">
    <source>
        <dbReference type="Proteomes" id="UP001497457"/>
    </source>
</evidence>
<dbReference type="InterPro" id="IPR038538">
    <property type="entry name" value="MTERF_sf"/>
</dbReference>
<keyword evidence="2" id="KW-0805">Transcription regulation</keyword>
<organism evidence="4 5">
    <name type="scientific">Urochloa decumbens</name>
    <dbReference type="NCBI Taxonomy" id="240449"/>
    <lineage>
        <taxon>Eukaryota</taxon>
        <taxon>Viridiplantae</taxon>
        <taxon>Streptophyta</taxon>
        <taxon>Embryophyta</taxon>
        <taxon>Tracheophyta</taxon>
        <taxon>Spermatophyta</taxon>
        <taxon>Magnoliopsida</taxon>
        <taxon>Liliopsida</taxon>
        <taxon>Poales</taxon>
        <taxon>Poaceae</taxon>
        <taxon>PACMAD clade</taxon>
        <taxon>Panicoideae</taxon>
        <taxon>Panicodae</taxon>
        <taxon>Paniceae</taxon>
        <taxon>Melinidinae</taxon>
        <taxon>Urochloa</taxon>
    </lineage>
</organism>
<dbReference type="FunFam" id="1.25.70.10:FF:000001">
    <property type="entry name" value="Mitochondrial transcription termination factor-like"/>
    <property type="match status" value="1"/>
</dbReference>
<reference evidence="4" key="1">
    <citation type="submission" date="2024-10" db="EMBL/GenBank/DDBJ databases">
        <authorList>
            <person name="Ryan C."/>
        </authorList>
    </citation>
    <scope>NUCLEOTIDE SEQUENCE [LARGE SCALE GENOMIC DNA]</scope>
</reference>
<dbReference type="Proteomes" id="UP001497457">
    <property type="component" value="Chromosome 33rd"/>
</dbReference>
<dbReference type="Gene3D" id="1.25.70.10">
    <property type="entry name" value="Transcription termination factor 3, mitochondrial"/>
    <property type="match status" value="1"/>
</dbReference>
<dbReference type="EMBL" id="OZ075143">
    <property type="protein sequence ID" value="CAL5037648.1"/>
    <property type="molecule type" value="Genomic_DNA"/>
</dbReference>
<dbReference type="AlphaFoldDB" id="A0ABC9DEK9"/>
<proteinExistence type="inferred from homology"/>
<evidence type="ECO:0000313" key="4">
    <source>
        <dbReference type="EMBL" id="CAL5037648.1"/>
    </source>
</evidence>
<keyword evidence="3" id="KW-0809">Transit peptide</keyword>
<evidence type="ECO:0000256" key="1">
    <source>
        <dbReference type="ARBA" id="ARBA00007692"/>
    </source>
</evidence>
<dbReference type="GO" id="GO:0006353">
    <property type="term" value="P:DNA-templated transcription termination"/>
    <property type="evidence" value="ECO:0007669"/>
    <property type="project" value="UniProtKB-KW"/>
</dbReference>
<keyword evidence="2" id="KW-0806">Transcription termination</keyword>
<dbReference type="PANTHER" id="PTHR13068:SF177">
    <property type="entry name" value="OS06G0224900 PROTEIN"/>
    <property type="match status" value="1"/>
</dbReference>
<comment type="similarity">
    <text evidence="1">Belongs to the mTERF family.</text>
</comment>
<dbReference type="Pfam" id="PF02536">
    <property type="entry name" value="mTERF"/>
    <property type="match status" value="1"/>
</dbReference>